<dbReference type="InterPro" id="IPR043573">
    <property type="entry name" value="Fig4-like"/>
</dbReference>
<feature type="domain" description="SAC" evidence="4">
    <location>
        <begin position="1"/>
        <end position="294"/>
    </location>
</feature>
<dbReference type="PANTHER" id="PTHR45738">
    <property type="entry name" value="POLYPHOSPHOINOSITIDE PHOSPHATASE"/>
    <property type="match status" value="1"/>
</dbReference>
<evidence type="ECO:0000256" key="3">
    <source>
        <dbReference type="ARBA" id="ARBA00023136"/>
    </source>
</evidence>
<accession>A0A8H8A0U8</accession>
<dbReference type="Pfam" id="PF02383">
    <property type="entry name" value="Syja_N"/>
    <property type="match status" value="1"/>
</dbReference>
<evidence type="ECO:0000259" key="4">
    <source>
        <dbReference type="PROSITE" id="PS50275"/>
    </source>
</evidence>
<dbReference type="PROSITE" id="PS50275">
    <property type="entry name" value="SAC"/>
    <property type="match status" value="1"/>
</dbReference>
<keyword evidence="2" id="KW-0378">Hydrolase</keyword>
<evidence type="ECO:0000256" key="2">
    <source>
        <dbReference type="ARBA" id="ARBA00022801"/>
    </source>
</evidence>
<evidence type="ECO:0000313" key="5">
    <source>
        <dbReference type="EMBL" id="KAG5462573.1"/>
    </source>
</evidence>
<evidence type="ECO:0000256" key="1">
    <source>
        <dbReference type="ARBA" id="ARBA00004308"/>
    </source>
</evidence>
<dbReference type="GO" id="GO:0043813">
    <property type="term" value="F:phosphatidylinositol-3,5-bisphosphate 5-phosphatase activity"/>
    <property type="evidence" value="ECO:0007669"/>
    <property type="project" value="InterPro"/>
</dbReference>
<dbReference type="Proteomes" id="UP000673691">
    <property type="component" value="Unassembled WGS sequence"/>
</dbReference>
<organism evidence="5 6">
    <name type="scientific">Olpidium bornovanus</name>
    <dbReference type="NCBI Taxonomy" id="278681"/>
    <lineage>
        <taxon>Eukaryota</taxon>
        <taxon>Fungi</taxon>
        <taxon>Fungi incertae sedis</taxon>
        <taxon>Olpidiomycota</taxon>
        <taxon>Olpidiomycotina</taxon>
        <taxon>Olpidiomycetes</taxon>
        <taxon>Olpidiales</taxon>
        <taxon>Olpidiaceae</taxon>
        <taxon>Olpidium</taxon>
    </lineage>
</organism>
<gene>
    <name evidence="5" type="ORF">BJ554DRAFT_4593</name>
</gene>
<proteinExistence type="predicted"/>
<keyword evidence="6" id="KW-1185">Reference proteome</keyword>
<dbReference type="OrthoDB" id="405996at2759"/>
<dbReference type="EMBL" id="JAEFCI010001961">
    <property type="protein sequence ID" value="KAG5462573.1"/>
    <property type="molecule type" value="Genomic_DNA"/>
</dbReference>
<comment type="caution">
    <text evidence="5">The sequence shown here is derived from an EMBL/GenBank/DDBJ whole genome shotgun (WGS) entry which is preliminary data.</text>
</comment>
<comment type="subcellular location">
    <subcellularLocation>
        <location evidence="1">Endomembrane system</location>
    </subcellularLocation>
</comment>
<dbReference type="AlphaFoldDB" id="A0A8H8A0U8"/>
<dbReference type="GO" id="GO:0046856">
    <property type="term" value="P:phosphatidylinositol dephosphorylation"/>
    <property type="evidence" value="ECO:0007669"/>
    <property type="project" value="InterPro"/>
</dbReference>
<dbReference type="GO" id="GO:0012505">
    <property type="term" value="C:endomembrane system"/>
    <property type="evidence" value="ECO:0007669"/>
    <property type="project" value="UniProtKB-SubCell"/>
</dbReference>
<sequence length="403" mass="45510">MSTTPFFRPMRASDGTCSYLINPRFTSFVQHRGSIPLFWSQDTANMAPKPPIELNVRDPFFATAALHFDNMFKRYGGPIIVLNLVKQKEKTKRESLLLEEFTQCVEYLNQFLPPGKAIKYIAWDMSRASKSGKGIEGRDPATHLADGRSRDQDVIRILEEISEDSVASTGFYHSGVEVRFSMKSNAFRSVKLETPPQKRVLTVASGARSSVQDSRVVQRTRPTLQSGVVRTNCIDCLDRTNAAQFIIGKCALGHQLYALGIIDNPHISFDSDAATLLTEMYHDHGDTIALQYGGAHLVNTMETYRKLSGWTSHSRDVVESIRRYYSNSFVGKSRRFGTSAVPSVEPPRLIAARSFCVDAEKQDAINLFLGNFEPSKATTPLWELTTDYYLHHADPRFKWPRRR</sequence>
<evidence type="ECO:0000313" key="6">
    <source>
        <dbReference type="Proteomes" id="UP000673691"/>
    </source>
</evidence>
<keyword evidence="3" id="KW-0472">Membrane</keyword>
<protein>
    <submittedName>
        <fullName evidence="5">SacI homology domain-containing protein</fullName>
    </submittedName>
</protein>
<dbReference type="InterPro" id="IPR002013">
    <property type="entry name" value="SAC_dom"/>
</dbReference>
<name>A0A8H8A0U8_9FUNG</name>
<dbReference type="PANTHER" id="PTHR45738:SF5">
    <property type="entry name" value="POLYPHOSPHOINOSITIDE PHOSPHATASE"/>
    <property type="match status" value="1"/>
</dbReference>
<reference evidence="5 6" key="1">
    <citation type="journal article" name="Sci. Rep.">
        <title>Genome-scale phylogenetic analyses confirm Olpidium as the closest living zoosporic fungus to the non-flagellated, terrestrial fungi.</title>
        <authorList>
            <person name="Chang Y."/>
            <person name="Rochon D."/>
            <person name="Sekimoto S."/>
            <person name="Wang Y."/>
            <person name="Chovatia M."/>
            <person name="Sandor L."/>
            <person name="Salamov A."/>
            <person name="Grigoriev I.V."/>
            <person name="Stajich J.E."/>
            <person name="Spatafora J.W."/>
        </authorList>
    </citation>
    <scope>NUCLEOTIDE SEQUENCE [LARGE SCALE GENOMIC DNA]</scope>
    <source>
        <strain evidence="5">S191</strain>
    </source>
</reference>